<reference evidence="1" key="1">
    <citation type="journal article" date="2021" name="New Phytol.">
        <title>Evolutionary innovations through gain and loss of genes in the ectomycorrhizal Boletales.</title>
        <authorList>
            <person name="Wu G."/>
            <person name="Miyauchi S."/>
            <person name="Morin E."/>
            <person name="Kuo A."/>
            <person name="Drula E."/>
            <person name="Varga T."/>
            <person name="Kohler A."/>
            <person name="Feng B."/>
            <person name="Cao Y."/>
            <person name="Lipzen A."/>
            <person name="Daum C."/>
            <person name="Hundley H."/>
            <person name="Pangilinan J."/>
            <person name="Johnson J."/>
            <person name="Barry K."/>
            <person name="LaButti K."/>
            <person name="Ng V."/>
            <person name="Ahrendt S."/>
            <person name="Min B."/>
            <person name="Choi I.G."/>
            <person name="Park H."/>
            <person name="Plett J.M."/>
            <person name="Magnuson J."/>
            <person name="Spatafora J.W."/>
            <person name="Nagy L.G."/>
            <person name="Henrissat B."/>
            <person name="Grigoriev I.V."/>
            <person name="Yang Z.L."/>
            <person name="Xu J."/>
            <person name="Martin F.M."/>
        </authorList>
    </citation>
    <scope>NUCLEOTIDE SEQUENCE</scope>
    <source>
        <strain evidence="1">ATCC 28755</strain>
    </source>
</reference>
<dbReference type="EMBL" id="MU267700">
    <property type="protein sequence ID" value="KAH7910781.1"/>
    <property type="molecule type" value="Genomic_DNA"/>
</dbReference>
<proteinExistence type="predicted"/>
<keyword evidence="2" id="KW-1185">Reference proteome</keyword>
<comment type="caution">
    <text evidence="1">The sequence shown here is derived from an EMBL/GenBank/DDBJ whole genome shotgun (WGS) entry which is preliminary data.</text>
</comment>
<protein>
    <submittedName>
        <fullName evidence="1">Uncharacterized protein</fullName>
    </submittedName>
</protein>
<accession>A0ACB8AC39</accession>
<gene>
    <name evidence="1" type="ORF">BJ138DRAFT_1152112</name>
</gene>
<sequence length="91" mass="10379">MHPIQMLLLLMYIMELLLTCSPHSSSHWQSFILTAVFSKTPEPTAATSFSGSSCRVLIRSAEMTGLVIIIVDERWRDQQMILRHYVSVLTI</sequence>
<name>A0ACB8AC39_9AGAM</name>
<evidence type="ECO:0000313" key="1">
    <source>
        <dbReference type="EMBL" id="KAH7910781.1"/>
    </source>
</evidence>
<dbReference type="Proteomes" id="UP000790377">
    <property type="component" value="Unassembled WGS sequence"/>
</dbReference>
<evidence type="ECO:0000313" key="2">
    <source>
        <dbReference type="Proteomes" id="UP000790377"/>
    </source>
</evidence>
<organism evidence="1 2">
    <name type="scientific">Hygrophoropsis aurantiaca</name>
    <dbReference type="NCBI Taxonomy" id="72124"/>
    <lineage>
        <taxon>Eukaryota</taxon>
        <taxon>Fungi</taxon>
        <taxon>Dikarya</taxon>
        <taxon>Basidiomycota</taxon>
        <taxon>Agaricomycotina</taxon>
        <taxon>Agaricomycetes</taxon>
        <taxon>Agaricomycetidae</taxon>
        <taxon>Boletales</taxon>
        <taxon>Coniophorineae</taxon>
        <taxon>Hygrophoropsidaceae</taxon>
        <taxon>Hygrophoropsis</taxon>
    </lineage>
</organism>